<evidence type="ECO:0000256" key="1">
    <source>
        <dbReference type="SAM" id="MobiDB-lite"/>
    </source>
</evidence>
<evidence type="ECO:0000313" key="3">
    <source>
        <dbReference type="Proteomes" id="UP001472677"/>
    </source>
</evidence>
<accession>A0ABR2DT77</accession>
<evidence type="ECO:0000313" key="2">
    <source>
        <dbReference type="EMBL" id="KAK8546132.1"/>
    </source>
</evidence>
<protein>
    <submittedName>
        <fullName evidence="2">Uncharacterized protein</fullName>
    </submittedName>
</protein>
<reference evidence="2 3" key="1">
    <citation type="journal article" date="2024" name="G3 (Bethesda)">
        <title>Genome assembly of Hibiscus sabdariffa L. provides insights into metabolisms of medicinal natural products.</title>
        <authorList>
            <person name="Kim T."/>
        </authorList>
    </citation>
    <scope>NUCLEOTIDE SEQUENCE [LARGE SCALE GENOMIC DNA]</scope>
    <source>
        <strain evidence="2">TK-2024</strain>
        <tissue evidence="2">Old leaves</tissue>
    </source>
</reference>
<keyword evidence="3" id="KW-1185">Reference proteome</keyword>
<feature type="region of interest" description="Disordered" evidence="1">
    <location>
        <begin position="141"/>
        <end position="185"/>
    </location>
</feature>
<dbReference type="Proteomes" id="UP001472677">
    <property type="component" value="Unassembled WGS sequence"/>
</dbReference>
<name>A0ABR2DT77_9ROSI</name>
<sequence length="185" mass="19819">MNRLRLLPVVPRHLGTPPKRKMQVSGATELASKGEGASDGSNVKVKVEIDDPLKSDMKVGCPCGNSLETENIIKLASTKTRGQLCRLPYATIGGGFCRSAEWCCYCPGWGCWRVDLVQSVNITSPTVAISIEGIGEAAGQSKPLDASEFPLLQDSSSKKRKLRGRPAKGDKKGGFESSATKFASY</sequence>
<organism evidence="2 3">
    <name type="scientific">Hibiscus sabdariffa</name>
    <name type="common">roselle</name>
    <dbReference type="NCBI Taxonomy" id="183260"/>
    <lineage>
        <taxon>Eukaryota</taxon>
        <taxon>Viridiplantae</taxon>
        <taxon>Streptophyta</taxon>
        <taxon>Embryophyta</taxon>
        <taxon>Tracheophyta</taxon>
        <taxon>Spermatophyta</taxon>
        <taxon>Magnoliopsida</taxon>
        <taxon>eudicotyledons</taxon>
        <taxon>Gunneridae</taxon>
        <taxon>Pentapetalae</taxon>
        <taxon>rosids</taxon>
        <taxon>malvids</taxon>
        <taxon>Malvales</taxon>
        <taxon>Malvaceae</taxon>
        <taxon>Malvoideae</taxon>
        <taxon>Hibiscus</taxon>
    </lineage>
</organism>
<gene>
    <name evidence="2" type="ORF">V6N12_026935</name>
</gene>
<feature type="region of interest" description="Disordered" evidence="1">
    <location>
        <begin position="12"/>
        <end position="41"/>
    </location>
</feature>
<comment type="caution">
    <text evidence="2">The sequence shown here is derived from an EMBL/GenBank/DDBJ whole genome shotgun (WGS) entry which is preliminary data.</text>
</comment>
<proteinExistence type="predicted"/>
<dbReference type="EMBL" id="JBBPBM010000023">
    <property type="protein sequence ID" value="KAK8546132.1"/>
    <property type="molecule type" value="Genomic_DNA"/>
</dbReference>